<feature type="region of interest" description="Disordered" evidence="1">
    <location>
        <begin position="287"/>
        <end position="336"/>
    </location>
</feature>
<dbReference type="EMBL" id="FO082267">
    <property type="protein sequence ID" value="CCO19005.1"/>
    <property type="molecule type" value="Genomic_DNA"/>
</dbReference>
<evidence type="ECO:0000313" key="2">
    <source>
        <dbReference type="EMBL" id="CCO19005.1"/>
    </source>
</evidence>
<evidence type="ECO:0000313" key="3">
    <source>
        <dbReference type="Proteomes" id="UP000198341"/>
    </source>
</evidence>
<dbReference type="KEGG" id="bpg:Bathy12g03150"/>
<dbReference type="Proteomes" id="UP000198341">
    <property type="component" value="Chromosome 12"/>
</dbReference>
<sequence length="336" mass="38606">MTKFTEHAIGQRRGSSVNSEYISDVMKNSNSFVPKDLSCGYRENRKTGKLELVTETTDPEKEYETKCENKICFGTFNSNNNTNTIDLLVKVNKKERLGDFQLTQRSAFAIRDMVKRFDFETQESLRWKGEWNANAKTFTMNKEDKEDKEEEKVQMENGGVVRTAGIAECSYDYETKETRVYFSEEDVNRRLMNKHELIGQCANAIEFLKQVSEIERERKEENRITLTLETHGVAEDIGADLIAAKLRAEKEKKVLLMKSETAEETAQRMAKEMNEVKSSVLDAVKFATSSEKRKGDGANKGDVGDDDDAYDDDEKKRKKKKKKMSRFEESDDSDSD</sequence>
<dbReference type="GeneID" id="19012524"/>
<evidence type="ECO:0000256" key="1">
    <source>
        <dbReference type="SAM" id="MobiDB-lite"/>
    </source>
</evidence>
<gene>
    <name evidence="2" type="ordered locus">Bathy12g03150</name>
</gene>
<dbReference type="RefSeq" id="XP_007509890.1">
    <property type="nucleotide sequence ID" value="XM_007509828.1"/>
</dbReference>
<proteinExistence type="predicted"/>
<reference evidence="2 3" key="1">
    <citation type="submission" date="2011-10" db="EMBL/GenBank/DDBJ databases">
        <authorList>
            <person name="Genoscope - CEA"/>
        </authorList>
    </citation>
    <scope>NUCLEOTIDE SEQUENCE [LARGE SCALE GENOMIC DNA]</scope>
    <source>
        <strain evidence="2 3">RCC 1105</strain>
    </source>
</reference>
<protein>
    <submittedName>
        <fullName evidence="2">Uncharacterized protein</fullName>
    </submittedName>
</protein>
<keyword evidence="3" id="KW-1185">Reference proteome</keyword>
<organism evidence="2 3">
    <name type="scientific">Bathycoccus prasinos</name>
    <dbReference type="NCBI Taxonomy" id="41875"/>
    <lineage>
        <taxon>Eukaryota</taxon>
        <taxon>Viridiplantae</taxon>
        <taxon>Chlorophyta</taxon>
        <taxon>Mamiellophyceae</taxon>
        <taxon>Mamiellales</taxon>
        <taxon>Bathycoccaceae</taxon>
        <taxon>Bathycoccus</taxon>
    </lineage>
</organism>
<accession>K8F2I2</accession>
<feature type="compositionally biased region" description="Basic and acidic residues" evidence="1">
    <location>
        <begin position="290"/>
        <end position="303"/>
    </location>
</feature>
<name>K8F2I2_9CHLO</name>
<dbReference type="AlphaFoldDB" id="K8F2I2"/>